<dbReference type="RefSeq" id="WP_276093703.1">
    <property type="nucleotide sequence ID" value="NZ_JARJBC010000007.1"/>
</dbReference>
<dbReference type="CDD" id="cd03392">
    <property type="entry name" value="PAP2_like_2"/>
    <property type="match status" value="1"/>
</dbReference>
<protein>
    <submittedName>
        <fullName evidence="3">Phosphatase PAP2 family protein</fullName>
    </submittedName>
</protein>
<keyword evidence="1" id="KW-0472">Membrane</keyword>
<dbReference type="PROSITE" id="PS51257">
    <property type="entry name" value="PROKAR_LIPOPROTEIN"/>
    <property type="match status" value="1"/>
</dbReference>
<dbReference type="Gene3D" id="1.20.144.10">
    <property type="entry name" value="Phosphatidic acid phosphatase type 2/haloperoxidase"/>
    <property type="match status" value="1"/>
</dbReference>
<keyword evidence="4" id="KW-1185">Reference proteome</keyword>
<proteinExistence type="predicted"/>
<evidence type="ECO:0000313" key="3">
    <source>
        <dbReference type="EMBL" id="MDF3290266.1"/>
    </source>
</evidence>
<feature type="transmembrane region" description="Helical" evidence="1">
    <location>
        <begin position="134"/>
        <end position="152"/>
    </location>
</feature>
<keyword evidence="1" id="KW-1133">Transmembrane helix</keyword>
<feature type="transmembrane region" description="Helical" evidence="1">
    <location>
        <begin position="94"/>
        <end position="114"/>
    </location>
</feature>
<dbReference type="InterPro" id="IPR036938">
    <property type="entry name" value="PAP2/HPO_sf"/>
</dbReference>
<dbReference type="EMBL" id="JARJBC010000007">
    <property type="protein sequence ID" value="MDF3290266.1"/>
    <property type="molecule type" value="Genomic_DNA"/>
</dbReference>
<dbReference type="PANTHER" id="PTHR14969:SF13">
    <property type="entry name" value="AT30094P"/>
    <property type="match status" value="1"/>
</dbReference>
<gene>
    <name evidence="3" type="ORF">P3G67_13620</name>
</gene>
<feature type="transmembrane region" description="Helical" evidence="1">
    <location>
        <begin position="191"/>
        <end position="212"/>
    </location>
</feature>
<sequence length="218" mass="23348">MPTTARSPRTRCLAWTAALTACFAVLLAFVLTSGALPLDHRIDSALHGVALFHPGWTRLNLDLTNWVWGPTTTRLLTVAAAAVLLRLRQHRQALWALTACGFGWALEVTVKAAVGRDRPHWRHPLDTATDASFPSGHAMAATIACVTLVWLLRLHGVRGRGWTSVVALGAVSVLGVGFTRLYVGVHWPSDVLAGWLLGAAVVTATAAALAPWRTSQAT</sequence>
<dbReference type="SMART" id="SM00014">
    <property type="entry name" value="acidPPc"/>
    <property type="match status" value="1"/>
</dbReference>
<dbReference type="InterPro" id="IPR000326">
    <property type="entry name" value="PAP2/HPO"/>
</dbReference>
<feature type="domain" description="Phosphatidic acid phosphatase type 2/haloperoxidase" evidence="2">
    <location>
        <begin position="92"/>
        <end position="206"/>
    </location>
</feature>
<organism evidence="3 4">
    <name type="scientific">Streptomyces silvisoli</name>
    <dbReference type="NCBI Taxonomy" id="3034235"/>
    <lineage>
        <taxon>Bacteria</taxon>
        <taxon>Bacillati</taxon>
        <taxon>Actinomycetota</taxon>
        <taxon>Actinomycetes</taxon>
        <taxon>Kitasatosporales</taxon>
        <taxon>Streptomycetaceae</taxon>
        <taxon>Streptomyces</taxon>
    </lineage>
</organism>
<dbReference type="SUPFAM" id="SSF48317">
    <property type="entry name" value="Acid phosphatase/Vanadium-dependent haloperoxidase"/>
    <property type="match status" value="1"/>
</dbReference>
<feature type="transmembrane region" description="Helical" evidence="1">
    <location>
        <begin position="12"/>
        <end position="31"/>
    </location>
</feature>
<name>A0ABT5ZKA5_9ACTN</name>
<accession>A0ABT5ZKA5</accession>
<feature type="transmembrane region" description="Helical" evidence="1">
    <location>
        <begin position="66"/>
        <end position="87"/>
    </location>
</feature>
<evidence type="ECO:0000313" key="4">
    <source>
        <dbReference type="Proteomes" id="UP001216579"/>
    </source>
</evidence>
<comment type="caution">
    <text evidence="3">The sequence shown here is derived from an EMBL/GenBank/DDBJ whole genome shotgun (WGS) entry which is preliminary data.</text>
</comment>
<evidence type="ECO:0000256" key="1">
    <source>
        <dbReference type="SAM" id="Phobius"/>
    </source>
</evidence>
<reference evidence="3 4" key="1">
    <citation type="submission" date="2023-03" db="EMBL/GenBank/DDBJ databases">
        <title>Draft genome sequence of Streptomyces sp. RB6PN23 isolated from peat swamp forest in Thailand.</title>
        <authorList>
            <person name="Klaysubun C."/>
            <person name="Duangmal K."/>
        </authorList>
    </citation>
    <scope>NUCLEOTIDE SEQUENCE [LARGE SCALE GENOMIC DNA]</scope>
    <source>
        <strain evidence="3 4">RB6PN23</strain>
    </source>
</reference>
<keyword evidence="1" id="KW-0812">Transmembrane</keyword>
<dbReference type="Proteomes" id="UP001216579">
    <property type="component" value="Unassembled WGS sequence"/>
</dbReference>
<dbReference type="PANTHER" id="PTHR14969">
    <property type="entry name" value="SPHINGOSINE-1-PHOSPHATE PHOSPHOHYDROLASE"/>
    <property type="match status" value="1"/>
</dbReference>
<evidence type="ECO:0000259" key="2">
    <source>
        <dbReference type="SMART" id="SM00014"/>
    </source>
</evidence>
<feature type="transmembrane region" description="Helical" evidence="1">
    <location>
        <begin position="164"/>
        <end position="185"/>
    </location>
</feature>
<dbReference type="Pfam" id="PF01569">
    <property type="entry name" value="PAP2"/>
    <property type="match status" value="1"/>
</dbReference>